<feature type="domain" description="Chemokine interleukin-8-like" evidence="4">
    <location>
        <begin position="30"/>
        <end position="87"/>
    </location>
</feature>
<name>A0A9J8CI51_CYPCA</name>
<reference evidence="5" key="1">
    <citation type="submission" date="2025-08" db="UniProtKB">
        <authorList>
            <consortium name="Ensembl"/>
        </authorList>
    </citation>
    <scope>IDENTIFICATION</scope>
</reference>
<dbReference type="SUPFAM" id="SSF54117">
    <property type="entry name" value="Interleukin 8-like chemokines"/>
    <property type="match status" value="1"/>
</dbReference>
<evidence type="ECO:0000256" key="1">
    <source>
        <dbReference type="ARBA" id="ARBA00022514"/>
    </source>
</evidence>
<feature type="chain" id="PRO_5039904036" evidence="3">
    <location>
        <begin position="28"/>
        <end position="127"/>
    </location>
</feature>
<dbReference type="GO" id="GO:0008009">
    <property type="term" value="F:chemokine activity"/>
    <property type="evidence" value="ECO:0007669"/>
    <property type="project" value="InterPro"/>
</dbReference>
<dbReference type="SMART" id="SM00199">
    <property type="entry name" value="SCY"/>
    <property type="match status" value="1"/>
</dbReference>
<dbReference type="Ensembl" id="ENSCCRT00000140699.1">
    <property type="protein sequence ID" value="ENSCCRP00000169574.1"/>
    <property type="gene ID" value="ENSCCRG00000071180.1"/>
</dbReference>
<keyword evidence="1" id="KW-0202">Cytokine</keyword>
<dbReference type="GO" id="GO:0006955">
    <property type="term" value="P:immune response"/>
    <property type="evidence" value="ECO:0007669"/>
    <property type="project" value="InterPro"/>
</dbReference>
<evidence type="ECO:0000256" key="3">
    <source>
        <dbReference type="SAM" id="SignalP"/>
    </source>
</evidence>
<keyword evidence="6" id="KW-1185">Reference proteome</keyword>
<feature type="compositionally biased region" description="Polar residues" evidence="2">
    <location>
        <begin position="106"/>
        <end position="127"/>
    </location>
</feature>
<dbReference type="Pfam" id="PF00048">
    <property type="entry name" value="IL8"/>
    <property type="match status" value="1"/>
</dbReference>
<evidence type="ECO:0000313" key="5">
    <source>
        <dbReference type="Ensembl" id="ENSCCRP00000169574.1"/>
    </source>
</evidence>
<feature type="signal peptide" evidence="3">
    <location>
        <begin position="1"/>
        <end position="27"/>
    </location>
</feature>
<keyword evidence="3" id="KW-0732">Signal</keyword>
<feature type="region of interest" description="Disordered" evidence="2">
    <location>
        <begin position="92"/>
        <end position="127"/>
    </location>
</feature>
<dbReference type="GeneTree" id="ENSGT01000000214711"/>
<dbReference type="Proteomes" id="UP001108240">
    <property type="component" value="Unplaced"/>
</dbReference>
<sequence>METRRILMRSLAVAVVIASVIWTTTDTQVVYSCCTKVSTANVTDPILNIRLQRKSLPCVKAVIFETKQGEFCRDPKLQWVQEKVKQFFRAQRNETLTSTPPPTSSISDQTRVGGATQATDSSSVTNV</sequence>
<dbReference type="Gene3D" id="2.40.50.40">
    <property type="match status" value="1"/>
</dbReference>
<evidence type="ECO:0000313" key="6">
    <source>
        <dbReference type="Proteomes" id="UP001108240"/>
    </source>
</evidence>
<dbReference type="InterPro" id="IPR001811">
    <property type="entry name" value="Chemokine_IL8-like_dom"/>
</dbReference>
<reference evidence="5" key="2">
    <citation type="submission" date="2025-09" db="UniProtKB">
        <authorList>
            <consortium name="Ensembl"/>
        </authorList>
    </citation>
    <scope>IDENTIFICATION</scope>
</reference>
<protein>
    <submittedName>
        <fullName evidence="5">Chemokine (C-C motif) ligand 34b, duplicate 1</fullName>
    </submittedName>
</protein>
<dbReference type="GO" id="GO:0005615">
    <property type="term" value="C:extracellular space"/>
    <property type="evidence" value="ECO:0007669"/>
    <property type="project" value="UniProtKB-KW"/>
</dbReference>
<evidence type="ECO:0000259" key="4">
    <source>
        <dbReference type="SMART" id="SM00199"/>
    </source>
</evidence>
<organism evidence="5 6">
    <name type="scientific">Cyprinus carpio carpio</name>
    <dbReference type="NCBI Taxonomy" id="630221"/>
    <lineage>
        <taxon>Eukaryota</taxon>
        <taxon>Metazoa</taxon>
        <taxon>Chordata</taxon>
        <taxon>Craniata</taxon>
        <taxon>Vertebrata</taxon>
        <taxon>Euteleostomi</taxon>
        <taxon>Actinopterygii</taxon>
        <taxon>Neopterygii</taxon>
        <taxon>Teleostei</taxon>
        <taxon>Ostariophysi</taxon>
        <taxon>Cypriniformes</taxon>
        <taxon>Cyprinidae</taxon>
        <taxon>Cyprininae</taxon>
        <taxon>Cyprinus</taxon>
    </lineage>
</organism>
<evidence type="ECO:0000256" key="2">
    <source>
        <dbReference type="SAM" id="MobiDB-lite"/>
    </source>
</evidence>
<accession>A0A9J8CI51</accession>
<dbReference type="AlphaFoldDB" id="A0A9J8CI51"/>
<dbReference type="OMA" id="TAWTITD"/>
<proteinExistence type="predicted"/>
<dbReference type="InterPro" id="IPR036048">
    <property type="entry name" value="Interleukin_8-like_sf"/>
</dbReference>